<keyword evidence="2" id="KW-1185">Reference proteome</keyword>
<sequence length="59" mass="7942">MRPWLRRVWAHFTVDPQSGYRWRDIRRWERDRQATRDYQLFIEDSIRFHQQRRRRRWRR</sequence>
<reference evidence="1 2" key="1">
    <citation type="journal article" date="2015" name="Antonie Van Leeuwenhoek">
        <title>Prauserella endophytica sp. nov., an endophytic actinobacterium isolated from Tamarix taklamakanensis.</title>
        <authorList>
            <person name="Liu J.M."/>
            <person name="Habden X."/>
            <person name="Guo L."/>
            <person name="Tuo L."/>
            <person name="Jiang Z.K."/>
            <person name="Liu S.W."/>
            <person name="Liu X.F."/>
            <person name="Chen L."/>
            <person name="Li R.F."/>
            <person name="Zhang Y.Q."/>
            <person name="Sun C.H."/>
        </authorList>
    </citation>
    <scope>NUCLEOTIDE SEQUENCE [LARGE SCALE GENOMIC DNA]</scope>
    <source>
        <strain evidence="1 2">CGMCC 4.7182</strain>
    </source>
</reference>
<name>A0ABY2RZZ6_9PSEU</name>
<comment type="caution">
    <text evidence="1">The sequence shown here is derived from an EMBL/GenBank/DDBJ whole genome shotgun (WGS) entry which is preliminary data.</text>
</comment>
<protein>
    <recommendedName>
        <fullName evidence="3">Transposase</fullName>
    </recommendedName>
</protein>
<dbReference type="Proteomes" id="UP000309992">
    <property type="component" value="Unassembled WGS sequence"/>
</dbReference>
<dbReference type="EMBL" id="SWMS01000014">
    <property type="protein sequence ID" value="TKG66940.1"/>
    <property type="molecule type" value="Genomic_DNA"/>
</dbReference>
<accession>A0ABY2RZZ6</accession>
<proteinExistence type="predicted"/>
<evidence type="ECO:0000313" key="1">
    <source>
        <dbReference type="EMBL" id="TKG66940.1"/>
    </source>
</evidence>
<organism evidence="1 2">
    <name type="scientific">Prauserella endophytica</name>
    <dbReference type="NCBI Taxonomy" id="1592324"/>
    <lineage>
        <taxon>Bacteria</taxon>
        <taxon>Bacillati</taxon>
        <taxon>Actinomycetota</taxon>
        <taxon>Actinomycetes</taxon>
        <taxon>Pseudonocardiales</taxon>
        <taxon>Pseudonocardiaceae</taxon>
        <taxon>Prauserella</taxon>
        <taxon>Prauserella coralliicola group</taxon>
    </lineage>
</organism>
<evidence type="ECO:0000313" key="2">
    <source>
        <dbReference type="Proteomes" id="UP000309992"/>
    </source>
</evidence>
<gene>
    <name evidence="1" type="ORF">FCN18_23810</name>
</gene>
<dbReference type="RefSeq" id="WP_137096118.1">
    <property type="nucleotide sequence ID" value="NZ_SWMS01000014.1"/>
</dbReference>
<evidence type="ECO:0008006" key="3">
    <source>
        <dbReference type="Google" id="ProtNLM"/>
    </source>
</evidence>